<comment type="caution">
    <text evidence="1">The sequence shown here is derived from an EMBL/GenBank/DDBJ whole genome shotgun (WGS) entry which is preliminary data.</text>
</comment>
<sequence length="83" mass="9397">MQGEDFAVEQFQFNALPDYKSVPVGTSSLLRLTDALLEWMRQNGKGPVTVHCMYVLALAVEVFVDSGFDCNCFQQIFFHLMSN</sequence>
<dbReference type="Gene3D" id="3.90.190.10">
    <property type="entry name" value="Protein tyrosine phosphatase superfamily"/>
    <property type="match status" value="1"/>
</dbReference>
<evidence type="ECO:0000313" key="1">
    <source>
        <dbReference type="EMBL" id="KAH3831382.1"/>
    </source>
</evidence>
<organism evidence="1 2">
    <name type="scientific">Dreissena polymorpha</name>
    <name type="common">Zebra mussel</name>
    <name type="synonym">Mytilus polymorpha</name>
    <dbReference type="NCBI Taxonomy" id="45954"/>
    <lineage>
        <taxon>Eukaryota</taxon>
        <taxon>Metazoa</taxon>
        <taxon>Spiralia</taxon>
        <taxon>Lophotrochozoa</taxon>
        <taxon>Mollusca</taxon>
        <taxon>Bivalvia</taxon>
        <taxon>Autobranchia</taxon>
        <taxon>Heteroconchia</taxon>
        <taxon>Euheterodonta</taxon>
        <taxon>Imparidentia</taxon>
        <taxon>Neoheterodontei</taxon>
        <taxon>Myida</taxon>
        <taxon>Dreissenoidea</taxon>
        <taxon>Dreissenidae</taxon>
        <taxon>Dreissena</taxon>
    </lineage>
</organism>
<proteinExistence type="predicted"/>
<reference evidence="1" key="2">
    <citation type="submission" date="2020-11" db="EMBL/GenBank/DDBJ databases">
        <authorList>
            <person name="McCartney M.A."/>
            <person name="Auch B."/>
            <person name="Kono T."/>
            <person name="Mallez S."/>
            <person name="Becker A."/>
            <person name="Gohl D.M."/>
            <person name="Silverstein K.A.T."/>
            <person name="Koren S."/>
            <person name="Bechman K.B."/>
            <person name="Herman A."/>
            <person name="Abrahante J.E."/>
            <person name="Garbe J."/>
        </authorList>
    </citation>
    <scope>NUCLEOTIDE SEQUENCE</scope>
    <source>
        <strain evidence="1">Duluth1</strain>
        <tissue evidence="1">Whole animal</tissue>
    </source>
</reference>
<name>A0A9D4K2U3_DREPO</name>
<gene>
    <name evidence="1" type="ORF">DPMN_104649</name>
</gene>
<dbReference type="Proteomes" id="UP000828390">
    <property type="component" value="Unassembled WGS sequence"/>
</dbReference>
<reference evidence="1" key="1">
    <citation type="journal article" date="2019" name="bioRxiv">
        <title>The Genome of the Zebra Mussel, Dreissena polymorpha: A Resource for Invasive Species Research.</title>
        <authorList>
            <person name="McCartney M.A."/>
            <person name="Auch B."/>
            <person name="Kono T."/>
            <person name="Mallez S."/>
            <person name="Zhang Y."/>
            <person name="Obille A."/>
            <person name="Becker A."/>
            <person name="Abrahante J.E."/>
            <person name="Garbe J."/>
            <person name="Badalamenti J.P."/>
            <person name="Herman A."/>
            <person name="Mangelson H."/>
            <person name="Liachko I."/>
            <person name="Sullivan S."/>
            <person name="Sone E.D."/>
            <person name="Koren S."/>
            <person name="Silverstein K.A.T."/>
            <person name="Beckman K.B."/>
            <person name="Gohl D.M."/>
        </authorList>
    </citation>
    <scope>NUCLEOTIDE SEQUENCE</scope>
    <source>
        <strain evidence="1">Duluth1</strain>
        <tissue evidence="1">Whole animal</tissue>
    </source>
</reference>
<dbReference type="EMBL" id="JAIWYP010000004">
    <property type="protein sequence ID" value="KAH3831382.1"/>
    <property type="molecule type" value="Genomic_DNA"/>
</dbReference>
<dbReference type="AlphaFoldDB" id="A0A9D4K2U3"/>
<evidence type="ECO:0000313" key="2">
    <source>
        <dbReference type="Proteomes" id="UP000828390"/>
    </source>
</evidence>
<keyword evidence="2" id="KW-1185">Reference proteome</keyword>
<protein>
    <submittedName>
        <fullName evidence="1">Uncharacterized protein</fullName>
    </submittedName>
</protein>
<accession>A0A9D4K2U3</accession>
<dbReference type="SUPFAM" id="SSF52799">
    <property type="entry name" value="(Phosphotyrosine protein) phosphatases II"/>
    <property type="match status" value="1"/>
</dbReference>
<dbReference type="InterPro" id="IPR029021">
    <property type="entry name" value="Prot-tyrosine_phosphatase-like"/>
</dbReference>